<dbReference type="InterPro" id="IPR027417">
    <property type="entry name" value="P-loop_NTPase"/>
</dbReference>
<dbReference type="SUPFAM" id="SSF52540">
    <property type="entry name" value="P-loop containing nucleoside triphosphate hydrolases"/>
    <property type="match status" value="1"/>
</dbReference>
<proteinExistence type="predicted"/>
<sequence>MVSLFKQGWLLEQVSTMLKGTILPANPNILEDIDDLVQLSFLNEPSVLYNLCYRYSQSKSYGKLIDIHFKPTGKVFGAKIQTCKFHLDFKVEKYWSETMEGLEIFQIESEIIIAQDEKEENEMKTKVISEKPEEPRKKCKEYQHLVFMKAPTLPCIFVKPYKGVEVKERSQIFYTADTLCWIIMMR</sequence>
<keyword evidence="2" id="KW-1185">Reference proteome</keyword>
<gene>
    <name evidence="1" type="ORF">Syun_018771</name>
</gene>
<dbReference type="Gene3D" id="3.40.850.10">
    <property type="entry name" value="Kinesin motor domain"/>
    <property type="match status" value="1"/>
</dbReference>
<dbReference type="AlphaFoldDB" id="A0AAP0ISW0"/>
<reference evidence="1 2" key="1">
    <citation type="submission" date="2024-01" db="EMBL/GenBank/DDBJ databases">
        <title>Genome assemblies of Stephania.</title>
        <authorList>
            <person name="Yang L."/>
        </authorList>
    </citation>
    <scope>NUCLEOTIDE SEQUENCE [LARGE SCALE GENOMIC DNA]</scope>
    <source>
        <strain evidence="1">YNDBR</strain>
        <tissue evidence="1">Leaf</tissue>
    </source>
</reference>
<accession>A0AAP0ISW0</accession>
<dbReference type="EMBL" id="JBBNAF010000008">
    <property type="protein sequence ID" value="KAK9121154.1"/>
    <property type="molecule type" value="Genomic_DNA"/>
</dbReference>
<dbReference type="InterPro" id="IPR036961">
    <property type="entry name" value="Kinesin_motor_dom_sf"/>
</dbReference>
<protein>
    <submittedName>
        <fullName evidence="1">Uncharacterized protein</fullName>
    </submittedName>
</protein>
<dbReference type="Proteomes" id="UP001420932">
    <property type="component" value="Unassembled WGS sequence"/>
</dbReference>
<evidence type="ECO:0000313" key="2">
    <source>
        <dbReference type="Proteomes" id="UP001420932"/>
    </source>
</evidence>
<comment type="caution">
    <text evidence="1">The sequence shown here is derived from an EMBL/GenBank/DDBJ whole genome shotgun (WGS) entry which is preliminary data.</text>
</comment>
<name>A0AAP0ISW0_9MAGN</name>
<evidence type="ECO:0000313" key="1">
    <source>
        <dbReference type="EMBL" id="KAK9121154.1"/>
    </source>
</evidence>
<organism evidence="1 2">
    <name type="scientific">Stephania yunnanensis</name>
    <dbReference type="NCBI Taxonomy" id="152371"/>
    <lineage>
        <taxon>Eukaryota</taxon>
        <taxon>Viridiplantae</taxon>
        <taxon>Streptophyta</taxon>
        <taxon>Embryophyta</taxon>
        <taxon>Tracheophyta</taxon>
        <taxon>Spermatophyta</taxon>
        <taxon>Magnoliopsida</taxon>
        <taxon>Ranunculales</taxon>
        <taxon>Menispermaceae</taxon>
        <taxon>Menispermoideae</taxon>
        <taxon>Cissampelideae</taxon>
        <taxon>Stephania</taxon>
    </lineage>
</organism>